<protein>
    <recommendedName>
        <fullName evidence="7">Glycosidase</fullName>
    </recommendedName>
</protein>
<dbReference type="PANTHER" id="PTHR34106:SF5">
    <property type="entry name" value="GLYCOSIDASE"/>
    <property type="match status" value="1"/>
</dbReference>
<evidence type="ECO:0000256" key="1">
    <source>
        <dbReference type="ARBA" id="ARBA00022676"/>
    </source>
</evidence>
<reference evidence="6" key="1">
    <citation type="journal article" date="2019" name="Int. J. Syst. Evol. Microbiol.">
        <title>The Global Catalogue of Microorganisms (GCM) 10K type strain sequencing project: providing services to taxonomists for standard genome sequencing and annotation.</title>
        <authorList>
            <consortium name="The Broad Institute Genomics Platform"/>
            <consortium name="The Broad Institute Genome Sequencing Center for Infectious Disease"/>
            <person name="Wu L."/>
            <person name="Ma J."/>
        </authorList>
    </citation>
    <scope>NUCLEOTIDE SEQUENCE [LARGE SCALE GENOMIC DNA]</scope>
    <source>
        <strain evidence="6">CGMCC 1.8957</strain>
    </source>
</reference>
<dbReference type="SUPFAM" id="SSF75005">
    <property type="entry name" value="Arabinanase/levansucrase/invertase"/>
    <property type="match status" value="1"/>
</dbReference>
<keyword evidence="6" id="KW-1185">Reference proteome</keyword>
<dbReference type="Pfam" id="PF04041">
    <property type="entry name" value="Glyco_hydro_130"/>
    <property type="match status" value="1"/>
</dbReference>
<organism evidence="5 6">
    <name type="scientific">Sphingomonas glacialis</name>
    <dbReference type="NCBI Taxonomy" id="658225"/>
    <lineage>
        <taxon>Bacteria</taxon>
        <taxon>Pseudomonadati</taxon>
        <taxon>Pseudomonadota</taxon>
        <taxon>Alphaproteobacteria</taxon>
        <taxon>Sphingomonadales</taxon>
        <taxon>Sphingomonadaceae</taxon>
        <taxon>Sphingomonas</taxon>
    </lineage>
</organism>
<dbReference type="EMBL" id="BNAQ01000014">
    <property type="protein sequence ID" value="GHH26397.1"/>
    <property type="molecule type" value="Genomic_DNA"/>
</dbReference>
<keyword evidence="1" id="KW-0328">Glycosyltransferase</keyword>
<keyword evidence="2" id="KW-0808">Transferase</keyword>
<feature type="compositionally biased region" description="Low complexity" evidence="4">
    <location>
        <begin position="1"/>
        <end position="16"/>
    </location>
</feature>
<gene>
    <name evidence="5" type="ORF">GCM10008023_40930</name>
</gene>
<dbReference type="Gene3D" id="2.115.10.20">
    <property type="entry name" value="Glycosyl hydrolase domain, family 43"/>
    <property type="match status" value="1"/>
</dbReference>
<sequence length="348" mass="38272">MIGDKPATPTSPAAATNQTEIAPGVPVIRSRLRADSVTGDRKVLVYPSSGSVDFNVQELQDIQLMGPPLLMARDLMSPYVWLEPDGRFGIMVRAVTRPGEPMTDTGIIWAGWSNDGVNFAMLDQASILPGSTGEKDSGGVEDPTVVKMEDGSYVVYYTGVEADMAHGEMFYAAGPSVDRLVKAGVALASTKSLGNTKEATVDREKDGRWSLFYEYAADEASRVGLAIGPKVNGPWDEQPTPFMPREDGWDNWHLSTGPMLLDDPEMPVMFYNGATHDARWRIGWVAFDRKLTRVVDRCIEPLITPPPVPDRTASDIAFAASVISRNGEVWLYYSLEDRRLSRARLKRS</sequence>
<comment type="similarity">
    <text evidence="3">Belongs to the glycosyl hydrolase 130 family.</text>
</comment>
<dbReference type="RefSeq" id="WP_189677844.1">
    <property type="nucleotide sequence ID" value="NZ_BNAQ01000014.1"/>
</dbReference>
<dbReference type="InterPro" id="IPR023296">
    <property type="entry name" value="Glyco_hydro_beta-prop_sf"/>
</dbReference>
<feature type="region of interest" description="Disordered" evidence="4">
    <location>
        <begin position="1"/>
        <end position="20"/>
    </location>
</feature>
<accession>A0ABQ3M0W5</accession>
<evidence type="ECO:0000313" key="6">
    <source>
        <dbReference type="Proteomes" id="UP000652430"/>
    </source>
</evidence>
<evidence type="ECO:0000256" key="3">
    <source>
        <dbReference type="ARBA" id="ARBA00024356"/>
    </source>
</evidence>
<comment type="caution">
    <text evidence="5">The sequence shown here is derived from an EMBL/GenBank/DDBJ whole genome shotgun (WGS) entry which is preliminary data.</text>
</comment>
<evidence type="ECO:0000256" key="4">
    <source>
        <dbReference type="SAM" id="MobiDB-lite"/>
    </source>
</evidence>
<dbReference type="Proteomes" id="UP000652430">
    <property type="component" value="Unassembled WGS sequence"/>
</dbReference>
<evidence type="ECO:0008006" key="7">
    <source>
        <dbReference type="Google" id="ProtNLM"/>
    </source>
</evidence>
<proteinExistence type="inferred from homology"/>
<evidence type="ECO:0000313" key="5">
    <source>
        <dbReference type="EMBL" id="GHH26397.1"/>
    </source>
</evidence>
<dbReference type="PANTHER" id="PTHR34106">
    <property type="entry name" value="GLYCOSIDASE"/>
    <property type="match status" value="1"/>
</dbReference>
<dbReference type="InterPro" id="IPR007184">
    <property type="entry name" value="Mannoside_phosphorylase"/>
</dbReference>
<name>A0ABQ3M0W5_9SPHN</name>
<evidence type="ECO:0000256" key="2">
    <source>
        <dbReference type="ARBA" id="ARBA00022679"/>
    </source>
</evidence>